<dbReference type="InterPro" id="IPR027417">
    <property type="entry name" value="P-loop_NTPase"/>
</dbReference>
<dbReference type="SUPFAM" id="SSF52540">
    <property type="entry name" value="P-loop containing nucleoside triphosphate hydrolases"/>
    <property type="match status" value="1"/>
</dbReference>
<dbReference type="InterPro" id="IPR002611">
    <property type="entry name" value="IstB_ATP-bd"/>
</dbReference>
<sequence>MQIRPPSTTNGKRCEERSVRDHRRSRSCCLLIIDELGYLSFSRCGAELLFQVFADRYERRSVLVTSNLAFSEWGTVFQGDRMTAALLYRLTHRCEIFEMNGESYRFRESMTAKKQ</sequence>
<name>A0A6M5Z078_9BACT</name>
<dbReference type="Pfam" id="PF01695">
    <property type="entry name" value="IstB_IS21"/>
    <property type="match status" value="1"/>
</dbReference>
<feature type="compositionally biased region" description="Polar residues" evidence="1">
    <location>
        <begin position="1"/>
        <end position="11"/>
    </location>
</feature>
<proteinExistence type="predicted"/>
<gene>
    <name evidence="3" type="ORF">FTUN_6794</name>
</gene>
<dbReference type="Gene3D" id="3.40.50.300">
    <property type="entry name" value="P-loop containing nucleotide triphosphate hydrolases"/>
    <property type="match status" value="1"/>
</dbReference>
<feature type="region of interest" description="Disordered" evidence="1">
    <location>
        <begin position="1"/>
        <end position="21"/>
    </location>
</feature>
<dbReference type="EMBL" id="CP053452">
    <property type="protein sequence ID" value="QJW99194.1"/>
    <property type="molecule type" value="Genomic_DNA"/>
</dbReference>
<dbReference type="KEGG" id="ftj:FTUN_6794"/>
<reference evidence="4" key="1">
    <citation type="submission" date="2020-05" db="EMBL/GenBank/DDBJ databases">
        <title>Frigoriglobus tundricola gen. nov., sp. nov., a psychrotolerant cellulolytic planctomycete of the family Gemmataceae with two divergent copies of 16S rRNA gene.</title>
        <authorList>
            <person name="Kulichevskaya I.S."/>
            <person name="Ivanova A.A."/>
            <person name="Naumoff D.G."/>
            <person name="Beletsky A.V."/>
            <person name="Rijpstra W.I.C."/>
            <person name="Sinninghe Damste J.S."/>
            <person name="Mardanov A.V."/>
            <person name="Ravin N.V."/>
            <person name="Dedysh S.N."/>
        </authorList>
    </citation>
    <scope>NUCLEOTIDE SEQUENCE [LARGE SCALE GENOMIC DNA]</scope>
    <source>
        <strain evidence="4">PL17</strain>
    </source>
</reference>
<dbReference type="GO" id="GO:0005524">
    <property type="term" value="F:ATP binding"/>
    <property type="evidence" value="ECO:0007669"/>
    <property type="project" value="InterPro"/>
</dbReference>
<evidence type="ECO:0000313" key="4">
    <source>
        <dbReference type="Proteomes" id="UP000503447"/>
    </source>
</evidence>
<evidence type="ECO:0000259" key="2">
    <source>
        <dbReference type="Pfam" id="PF01695"/>
    </source>
</evidence>
<accession>A0A6M5Z078</accession>
<feature type="domain" description="IstB-like ATP-binding" evidence="2">
    <location>
        <begin position="28"/>
        <end position="111"/>
    </location>
</feature>
<dbReference type="AlphaFoldDB" id="A0A6M5Z078"/>
<evidence type="ECO:0000256" key="1">
    <source>
        <dbReference type="SAM" id="MobiDB-lite"/>
    </source>
</evidence>
<evidence type="ECO:0000313" key="3">
    <source>
        <dbReference type="EMBL" id="QJW99194.1"/>
    </source>
</evidence>
<keyword evidence="4" id="KW-1185">Reference proteome</keyword>
<organism evidence="3 4">
    <name type="scientific">Frigoriglobus tundricola</name>
    <dbReference type="NCBI Taxonomy" id="2774151"/>
    <lineage>
        <taxon>Bacteria</taxon>
        <taxon>Pseudomonadati</taxon>
        <taxon>Planctomycetota</taxon>
        <taxon>Planctomycetia</taxon>
        <taxon>Gemmatales</taxon>
        <taxon>Gemmataceae</taxon>
        <taxon>Frigoriglobus</taxon>
    </lineage>
</organism>
<protein>
    <submittedName>
        <fullName evidence="3">Mobile element protein</fullName>
    </submittedName>
</protein>
<dbReference type="Proteomes" id="UP000503447">
    <property type="component" value="Chromosome"/>
</dbReference>